<dbReference type="RefSeq" id="WP_116024128.1">
    <property type="nucleotide sequence ID" value="NZ_QTTT01000001.1"/>
</dbReference>
<dbReference type="PANTHER" id="PTHR15462:SF8">
    <property type="entry name" value="SERINE PROTEASE"/>
    <property type="match status" value="1"/>
</dbReference>
<dbReference type="InterPro" id="IPR009003">
    <property type="entry name" value="Peptidase_S1_PA"/>
</dbReference>
<feature type="region of interest" description="Disordered" evidence="2">
    <location>
        <begin position="50"/>
        <end position="78"/>
    </location>
</feature>
<organism evidence="4 5">
    <name type="scientific">Thermomonospora umbrina</name>
    <dbReference type="NCBI Taxonomy" id="111806"/>
    <lineage>
        <taxon>Bacteria</taxon>
        <taxon>Bacillati</taxon>
        <taxon>Actinomycetota</taxon>
        <taxon>Actinomycetes</taxon>
        <taxon>Streptosporangiales</taxon>
        <taxon>Thermomonosporaceae</taxon>
        <taxon>Thermomonospora</taxon>
    </lineage>
</organism>
<dbReference type="Proteomes" id="UP000256661">
    <property type="component" value="Unassembled WGS sequence"/>
</dbReference>
<evidence type="ECO:0000313" key="5">
    <source>
        <dbReference type="Proteomes" id="UP000256661"/>
    </source>
</evidence>
<dbReference type="AlphaFoldDB" id="A0A3D9SSD8"/>
<comment type="caution">
    <text evidence="4">The sequence shown here is derived from an EMBL/GenBank/DDBJ whole genome shotgun (WGS) entry which is preliminary data.</text>
</comment>
<dbReference type="InterPro" id="IPR050966">
    <property type="entry name" value="Glutamyl_endopeptidase"/>
</dbReference>
<sequence length="330" mass="34668">MRPKHFAIGLTVAAAILATASPAQAQDEKRPVFAPEVKTSARVTPGYWTPERMRNAKPLPAPADLGKGRKATTTVPKGKRVAIAPTRGTRSTSTTATAATVQDVTSPQPWNGGGGIAANGGKLFMHFSHGDYVCSAAVVSSDNRDSVATAAHCIFDRAQGQWAQHVTFVPGYKSGSKPYAEWTARTMVMSTGWSNPSTPTPENYDFAIVVTSPIGAFHIQDVVGSQGAIFNHARHPYSYLFGYPVAISGGEIMQYCSGPTYDDPAARVDHESITCGMTGGSSGGPLVEQFDPATGSGYVIGVNSLVWSNINFGTYLGDDALSVYNAGGSA</sequence>
<evidence type="ECO:0008006" key="6">
    <source>
        <dbReference type="Google" id="ProtNLM"/>
    </source>
</evidence>
<dbReference type="OrthoDB" id="5121599at2"/>
<dbReference type="PANTHER" id="PTHR15462">
    <property type="entry name" value="SERINE PROTEASE"/>
    <property type="match status" value="1"/>
</dbReference>
<evidence type="ECO:0000256" key="2">
    <source>
        <dbReference type="SAM" id="MobiDB-lite"/>
    </source>
</evidence>
<keyword evidence="1 3" id="KW-0732">Signal</keyword>
<dbReference type="EMBL" id="QTTT01000001">
    <property type="protein sequence ID" value="REE98708.1"/>
    <property type="molecule type" value="Genomic_DNA"/>
</dbReference>
<name>A0A3D9SSD8_9ACTN</name>
<feature type="chain" id="PRO_5017823475" description="V8-like Glu-specific endopeptidase" evidence="3">
    <location>
        <begin position="26"/>
        <end position="330"/>
    </location>
</feature>
<keyword evidence="5" id="KW-1185">Reference proteome</keyword>
<dbReference type="Gene3D" id="2.40.10.10">
    <property type="entry name" value="Trypsin-like serine proteases"/>
    <property type="match status" value="2"/>
</dbReference>
<feature type="signal peptide" evidence="3">
    <location>
        <begin position="1"/>
        <end position="25"/>
    </location>
</feature>
<reference evidence="4 5" key="1">
    <citation type="submission" date="2018-08" db="EMBL/GenBank/DDBJ databases">
        <title>Sequencing the genomes of 1000 actinobacteria strains.</title>
        <authorList>
            <person name="Klenk H.-P."/>
        </authorList>
    </citation>
    <scope>NUCLEOTIDE SEQUENCE [LARGE SCALE GENOMIC DNA]</scope>
    <source>
        <strain evidence="4 5">DSM 43927</strain>
    </source>
</reference>
<proteinExistence type="predicted"/>
<evidence type="ECO:0000256" key="3">
    <source>
        <dbReference type="SAM" id="SignalP"/>
    </source>
</evidence>
<evidence type="ECO:0000256" key="1">
    <source>
        <dbReference type="ARBA" id="ARBA00022729"/>
    </source>
</evidence>
<accession>A0A3D9SSD8</accession>
<dbReference type="InterPro" id="IPR043504">
    <property type="entry name" value="Peptidase_S1_PA_chymotrypsin"/>
</dbReference>
<protein>
    <recommendedName>
        <fullName evidence="6">V8-like Glu-specific endopeptidase</fullName>
    </recommendedName>
</protein>
<gene>
    <name evidence="4" type="ORF">DFJ69_4201</name>
</gene>
<evidence type="ECO:0000313" key="4">
    <source>
        <dbReference type="EMBL" id="REE98708.1"/>
    </source>
</evidence>
<dbReference type="SUPFAM" id="SSF50494">
    <property type="entry name" value="Trypsin-like serine proteases"/>
    <property type="match status" value="1"/>
</dbReference>